<dbReference type="Proteomes" id="UP001403385">
    <property type="component" value="Unassembled WGS sequence"/>
</dbReference>
<dbReference type="SUPFAM" id="SSF46785">
    <property type="entry name" value="Winged helix' DNA-binding domain"/>
    <property type="match status" value="1"/>
</dbReference>
<evidence type="ECO:0000313" key="7">
    <source>
        <dbReference type="Proteomes" id="UP001403385"/>
    </source>
</evidence>
<evidence type="ECO:0000256" key="1">
    <source>
        <dbReference type="ARBA" id="ARBA00009437"/>
    </source>
</evidence>
<keyword evidence="4" id="KW-0804">Transcription</keyword>
<protein>
    <submittedName>
        <fullName evidence="6">LysR family transcriptional regulator</fullName>
    </submittedName>
</protein>
<dbReference type="GO" id="GO:0003677">
    <property type="term" value="F:DNA binding"/>
    <property type="evidence" value="ECO:0007669"/>
    <property type="project" value="UniProtKB-KW"/>
</dbReference>
<dbReference type="PROSITE" id="PS50931">
    <property type="entry name" value="HTH_LYSR"/>
    <property type="match status" value="1"/>
</dbReference>
<dbReference type="RefSeq" id="WP_346824285.1">
    <property type="nucleotide sequence ID" value="NZ_JBDKWZ010000023.1"/>
</dbReference>
<dbReference type="CDD" id="cd08414">
    <property type="entry name" value="PBP2_LTTR_aromatics_like"/>
    <property type="match status" value="1"/>
</dbReference>
<name>A0AAW9S2U4_9BACT</name>
<dbReference type="GO" id="GO:0003700">
    <property type="term" value="F:DNA-binding transcription factor activity"/>
    <property type="evidence" value="ECO:0007669"/>
    <property type="project" value="InterPro"/>
</dbReference>
<dbReference type="PANTHER" id="PTHR30346">
    <property type="entry name" value="TRANSCRIPTIONAL DUAL REGULATOR HCAR-RELATED"/>
    <property type="match status" value="1"/>
</dbReference>
<dbReference type="Pfam" id="PF03466">
    <property type="entry name" value="LysR_substrate"/>
    <property type="match status" value="1"/>
</dbReference>
<keyword evidence="3" id="KW-0238">DNA-binding</keyword>
<comment type="caution">
    <text evidence="6">The sequence shown here is derived from an EMBL/GenBank/DDBJ whole genome shotgun (WGS) entry which is preliminary data.</text>
</comment>
<keyword evidence="2" id="KW-0805">Transcription regulation</keyword>
<dbReference type="Pfam" id="PF00126">
    <property type="entry name" value="HTH_1"/>
    <property type="match status" value="1"/>
</dbReference>
<dbReference type="InterPro" id="IPR000847">
    <property type="entry name" value="LysR_HTH_N"/>
</dbReference>
<dbReference type="AlphaFoldDB" id="A0AAW9S2U4"/>
<reference evidence="6 7" key="1">
    <citation type="submission" date="2024-04" db="EMBL/GenBank/DDBJ databases">
        <title>Novel genus in family Flammeovirgaceae.</title>
        <authorList>
            <person name="Nguyen T.H."/>
            <person name="Vuong T.Q."/>
            <person name="Le H."/>
            <person name="Kim S.-G."/>
        </authorList>
    </citation>
    <scope>NUCLEOTIDE SEQUENCE [LARGE SCALE GENOMIC DNA]</scope>
    <source>
        <strain evidence="6 7">JCM 23209</strain>
    </source>
</reference>
<evidence type="ECO:0000313" key="6">
    <source>
        <dbReference type="EMBL" id="MEN7551504.1"/>
    </source>
</evidence>
<accession>A0AAW9S2U4</accession>
<dbReference type="PRINTS" id="PR00039">
    <property type="entry name" value="HTHLYSR"/>
</dbReference>
<comment type="similarity">
    <text evidence="1">Belongs to the LysR transcriptional regulatory family.</text>
</comment>
<dbReference type="EMBL" id="JBDKWZ010000023">
    <property type="protein sequence ID" value="MEN7551504.1"/>
    <property type="molecule type" value="Genomic_DNA"/>
</dbReference>
<dbReference type="InterPro" id="IPR036388">
    <property type="entry name" value="WH-like_DNA-bd_sf"/>
</dbReference>
<dbReference type="SUPFAM" id="SSF53850">
    <property type="entry name" value="Periplasmic binding protein-like II"/>
    <property type="match status" value="1"/>
</dbReference>
<sequence>MELRHLKYFLTLARELNFTKAAEKLCISQPPLSRQIKELEEEIGARLFDRNNKTVTLTDAGKYFEKEAGKLIRNLEAATLKTRKISENISGKYRIAYISSTFSVTISKLIRHLTQLYPYLNIKLYEVPSHKQIAALEQGKIDLGILRAPLISTKITSKRWFQDSYSLVFNNQNIQLNSTREIGKLKDEIFVFFNKDYAPDYHNSLLEICAKYGFTPNIVHESNNINSIIQLVRNGLGVSIVPSCLSKGQRYPEIDYLDLQETGLFTDVLLATPKDSYSEVTGSAVSYLLD</sequence>
<keyword evidence="7" id="KW-1185">Reference proteome</keyword>
<dbReference type="Gene3D" id="3.40.190.10">
    <property type="entry name" value="Periplasmic binding protein-like II"/>
    <property type="match status" value="2"/>
</dbReference>
<evidence type="ECO:0000256" key="4">
    <source>
        <dbReference type="ARBA" id="ARBA00023163"/>
    </source>
</evidence>
<evidence type="ECO:0000259" key="5">
    <source>
        <dbReference type="PROSITE" id="PS50931"/>
    </source>
</evidence>
<dbReference type="PANTHER" id="PTHR30346:SF17">
    <property type="entry name" value="LYSR FAMILY TRANSCRIPTIONAL REGULATOR"/>
    <property type="match status" value="1"/>
</dbReference>
<organism evidence="6 7">
    <name type="scientific">Rapidithrix thailandica</name>
    <dbReference type="NCBI Taxonomy" id="413964"/>
    <lineage>
        <taxon>Bacteria</taxon>
        <taxon>Pseudomonadati</taxon>
        <taxon>Bacteroidota</taxon>
        <taxon>Cytophagia</taxon>
        <taxon>Cytophagales</taxon>
        <taxon>Flammeovirgaceae</taxon>
        <taxon>Rapidithrix</taxon>
    </lineage>
</organism>
<dbReference type="FunFam" id="1.10.10.10:FF:000001">
    <property type="entry name" value="LysR family transcriptional regulator"/>
    <property type="match status" value="1"/>
</dbReference>
<dbReference type="InterPro" id="IPR005119">
    <property type="entry name" value="LysR_subst-bd"/>
</dbReference>
<evidence type="ECO:0000256" key="2">
    <source>
        <dbReference type="ARBA" id="ARBA00023015"/>
    </source>
</evidence>
<dbReference type="InterPro" id="IPR036390">
    <property type="entry name" value="WH_DNA-bd_sf"/>
</dbReference>
<proteinExistence type="inferred from homology"/>
<gene>
    <name evidence="6" type="ORF">AAG747_26540</name>
</gene>
<dbReference type="GO" id="GO:0032993">
    <property type="term" value="C:protein-DNA complex"/>
    <property type="evidence" value="ECO:0007669"/>
    <property type="project" value="TreeGrafter"/>
</dbReference>
<dbReference type="Gene3D" id="1.10.10.10">
    <property type="entry name" value="Winged helix-like DNA-binding domain superfamily/Winged helix DNA-binding domain"/>
    <property type="match status" value="1"/>
</dbReference>
<feature type="domain" description="HTH lysR-type" evidence="5">
    <location>
        <begin position="1"/>
        <end position="58"/>
    </location>
</feature>
<evidence type="ECO:0000256" key="3">
    <source>
        <dbReference type="ARBA" id="ARBA00023125"/>
    </source>
</evidence>